<reference evidence="2 3" key="1">
    <citation type="journal article" date="2008" name="PLoS ONE">
        <title>Genome biology of Actinobacillus pleuropneumoniae JL03, an isolate of serotype 3 prevalent in China.</title>
        <authorList>
            <person name="Xu Z."/>
            <person name="Zhou Y."/>
            <person name="Li L."/>
            <person name="Zhou R."/>
            <person name="Xiao S."/>
            <person name="Wan Y."/>
            <person name="Zhang S."/>
            <person name="Wang K."/>
            <person name="Li W."/>
            <person name="Li L."/>
            <person name="Jin H."/>
            <person name="Kang M."/>
            <person name="Dalai B."/>
            <person name="Li T."/>
            <person name="Liu L."/>
            <person name="Cheng Y."/>
            <person name="Zhang L."/>
            <person name="Xu T."/>
            <person name="Zheng H."/>
            <person name="Pu S."/>
            <person name="Wang B."/>
            <person name="Gu W."/>
            <person name="Zhang X.L."/>
            <person name="Zhu G.-F."/>
            <person name="Wang S."/>
            <person name="Zhao G.-P."/>
            <person name="Chen H."/>
        </authorList>
    </citation>
    <scope>NUCLEOTIDE SEQUENCE [LARGE SCALE GENOMIC DNA]</scope>
    <source>
        <strain evidence="2 3">JL03</strain>
    </source>
</reference>
<dbReference type="AlphaFoldDB" id="B0BRN5"/>
<dbReference type="HOGENOM" id="CLU_2968969_0_0_6"/>
<dbReference type="EMBL" id="CP000687">
    <property type="protein sequence ID" value="ABY70144.1"/>
    <property type="molecule type" value="Genomic_DNA"/>
</dbReference>
<dbReference type="Proteomes" id="UP000008547">
    <property type="component" value="Chromosome"/>
</dbReference>
<evidence type="ECO:0000313" key="3">
    <source>
        <dbReference type="Proteomes" id="UP000008547"/>
    </source>
</evidence>
<organism evidence="2 3">
    <name type="scientific">Actinobacillus pleuropneumoniae serotype 3 (strain JL03)</name>
    <dbReference type="NCBI Taxonomy" id="434271"/>
    <lineage>
        <taxon>Bacteria</taxon>
        <taxon>Pseudomonadati</taxon>
        <taxon>Pseudomonadota</taxon>
        <taxon>Gammaproteobacteria</taxon>
        <taxon>Pasteurellales</taxon>
        <taxon>Pasteurellaceae</taxon>
        <taxon>Actinobacillus</taxon>
    </lineage>
</organism>
<accession>B0BRN5</accession>
<evidence type="ECO:0000256" key="1">
    <source>
        <dbReference type="SAM" id="Phobius"/>
    </source>
</evidence>
<name>B0BRN5_ACTPJ</name>
<protein>
    <submittedName>
        <fullName evidence="2">Uncharacterized protein</fullName>
    </submittedName>
</protein>
<evidence type="ECO:0000313" key="2">
    <source>
        <dbReference type="EMBL" id="ABY70144.1"/>
    </source>
</evidence>
<keyword evidence="1" id="KW-0812">Transmembrane</keyword>
<dbReference type="KEGG" id="apj:APJL_1592"/>
<gene>
    <name evidence="2" type="ordered locus">APJL_1592</name>
</gene>
<proteinExistence type="predicted"/>
<sequence>MKEFIILISIIIIPVIIVKLLDLSIFIRISKNKKQNELYQIICYITIILMITIYKNKF</sequence>
<feature type="transmembrane region" description="Helical" evidence="1">
    <location>
        <begin position="6"/>
        <end position="26"/>
    </location>
</feature>
<feature type="transmembrane region" description="Helical" evidence="1">
    <location>
        <begin position="38"/>
        <end position="54"/>
    </location>
</feature>
<keyword evidence="1" id="KW-1133">Transmembrane helix</keyword>
<keyword evidence="1" id="KW-0472">Membrane</keyword>